<name>A0A4P6L4Q7_9BURK</name>
<keyword evidence="1" id="KW-0732">Signal</keyword>
<evidence type="ECO:0000313" key="2">
    <source>
        <dbReference type="EMBL" id="QBE65802.1"/>
    </source>
</evidence>
<gene>
    <name evidence="2" type="ORF">EWM63_24830</name>
</gene>
<evidence type="ECO:0000256" key="1">
    <source>
        <dbReference type="SAM" id="SignalP"/>
    </source>
</evidence>
<sequence length="142" mass="15360">MKTVTFTLALLALCGEAAARDPASGNSPGHPEIEGYVSVCAQAVPQRESAYRALLDEPLSCGARLAKGPLPARSSGQYKERFDKAALQIVRESRGDAKGTRGACEHLALACYNRHPTWSTEQKMTALQAIMVEDDERRESSP</sequence>
<dbReference type="KEGG" id="plue:EWM63_24830"/>
<proteinExistence type="predicted"/>
<dbReference type="RefSeq" id="WP_130188911.1">
    <property type="nucleotide sequence ID" value="NZ_CP035913.1"/>
</dbReference>
<dbReference type="EMBL" id="CP035913">
    <property type="protein sequence ID" value="QBE65802.1"/>
    <property type="molecule type" value="Genomic_DNA"/>
</dbReference>
<evidence type="ECO:0000313" key="3">
    <source>
        <dbReference type="Proteomes" id="UP000290637"/>
    </source>
</evidence>
<evidence type="ECO:0008006" key="4">
    <source>
        <dbReference type="Google" id="ProtNLM"/>
    </source>
</evidence>
<dbReference type="OrthoDB" id="9859515at2"/>
<feature type="signal peptide" evidence="1">
    <location>
        <begin position="1"/>
        <end position="19"/>
    </location>
</feature>
<dbReference type="AlphaFoldDB" id="A0A4P6L4Q7"/>
<dbReference type="Proteomes" id="UP000290637">
    <property type="component" value="Chromosome"/>
</dbReference>
<feature type="chain" id="PRO_5020885372" description="Secreted protein" evidence="1">
    <location>
        <begin position="20"/>
        <end position="142"/>
    </location>
</feature>
<organism evidence="2 3">
    <name type="scientific">Pseudoduganella lutea</name>
    <dbReference type="NCBI Taxonomy" id="321985"/>
    <lineage>
        <taxon>Bacteria</taxon>
        <taxon>Pseudomonadati</taxon>
        <taxon>Pseudomonadota</taxon>
        <taxon>Betaproteobacteria</taxon>
        <taxon>Burkholderiales</taxon>
        <taxon>Oxalobacteraceae</taxon>
        <taxon>Telluria group</taxon>
        <taxon>Pseudoduganella</taxon>
    </lineage>
</organism>
<protein>
    <recommendedName>
        <fullName evidence="4">Secreted protein</fullName>
    </recommendedName>
</protein>
<reference evidence="2 3" key="1">
    <citation type="submission" date="2019-02" db="EMBL/GenBank/DDBJ databases">
        <title>Draft Genome Sequences of Six Type Strains of the Genus Massilia.</title>
        <authorList>
            <person name="Miess H."/>
            <person name="Frediansyhah A."/>
            <person name="Gross H."/>
        </authorList>
    </citation>
    <scope>NUCLEOTIDE SEQUENCE [LARGE SCALE GENOMIC DNA]</scope>
    <source>
        <strain evidence="2 3">DSM 17473</strain>
    </source>
</reference>
<accession>A0A4P6L4Q7</accession>
<keyword evidence="3" id="KW-1185">Reference proteome</keyword>